<evidence type="ECO:0000313" key="2">
    <source>
        <dbReference type="Proteomes" id="UP000236340"/>
    </source>
</evidence>
<dbReference type="OrthoDB" id="9773088at2"/>
<proteinExistence type="predicted"/>
<protein>
    <submittedName>
        <fullName evidence="1">Uncharacterized protein</fullName>
    </submittedName>
</protein>
<dbReference type="RefSeq" id="WP_103115374.1">
    <property type="nucleotide sequence ID" value="NZ_PPFX01000017.1"/>
</dbReference>
<name>A0A2K2H9Y6_9BACT</name>
<organism evidence="1 2">
    <name type="scientific">Geothermobacter hydrogeniphilus</name>
    <dbReference type="NCBI Taxonomy" id="1969733"/>
    <lineage>
        <taxon>Bacteria</taxon>
        <taxon>Pseudomonadati</taxon>
        <taxon>Thermodesulfobacteriota</taxon>
        <taxon>Desulfuromonadia</taxon>
        <taxon>Desulfuromonadales</taxon>
        <taxon>Geothermobacteraceae</taxon>
        <taxon>Geothermobacter</taxon>
    </lineage>
</organism>
<dbReference type="EMBL" id="PPFX01000017">
    <property type="protein sequence ID" value="PNU20128.1"/>
    <property type="molecule type" value="Genomic_DNA"/>
</dbReference>
<sequence>MIVKSDLTDILLSATLKANRKYEKISRGAWLCDYGVEGFMATFLALEVAEVLQSWYTTGHVTLEEPVYSFNNYAEAFPKRGPKKTTLREGGRVDLALWKEGKGGDHLIGAIEAKRGWNPDEARKDISRLRDLQNYFGKIRDGQLQYTAFVTFLYSGDDPDGGHMEDLYTRIEKWVDDHREEFGLLRVNFSPRCHLLEIEDEIFRGSSVVIEVV</sequence>
<evidence type="ECO:0000313" key="1">
    <source>
        <dbReference type="EMBL" id="PNU20128.1"/>
    </source>
</evidence>
<gene>
    <name evidence="1" type="ORF">C2E25_08740</name>
</gene>
<comment type="caution">
    <text evidence="1">The sequence shown here is derived from an EMBL/GenBank/DDBJ whole genome shotgun (WGS) entry which is preliminary data.</text>
</comment>
<dbReference type="AlphaFoldDB" id="A0A2K2H9Y6"/>
<dbReference type="Proteomes" id="UP000236340">
    <property type="component" value="Unassembled WGS sequence"/>
</dbReference>
<reference evidence="1 2" key="1">
    <citation type="journal article" date="2018" name="Genome Announc.">
        <title>Genome Sequence of Geothermobacter sp. HR-1 Iron Reducer from the Loihi Seamount.</title>
        <authorList>
            <person name="Smith H."/>
            <person name="Abuyen K."/>
            <person name="Tremblay J."/>
            <person name="Savalia P."/>
            <person name="Perez-Rodriguez I."/>
            <person name="Emerson D."/>
            <person name="Tully B."/>
            <person name="Amend J."/>
        </authorList>
    </citation>
    <scope>NUCLEOTIDE SEQUENCE [LARGE SCALE GENOMIC DNA]</scope>
    <source>
        <strain evidence="1 2">HR-1</strain>
    </source>
</reference>
<accession>A0A2K2H9Y6</accession>